<feature type="transmembrane region" description="Helical" evidence="1">
    <location>
        <begin position="30"/>
        <end position="50"/>
    </location>
</feature>
<dbReference type="GO" id="GO:0005886">
    <property type="term" value="C:plasma membrane"/>
    <property type="evidence" value="ECO:0007669"/>
    <property type="project" value="TreeGrafter"/>
</dbReference>
<feature type="transmembrane region" description="Helical" evidence="1">
    <location>
        <begin position="89"/>
        <end position="106"/>
    </location>
</feature>
<organism evidence="3 4">
    <name type="scientific">Actinospica durhamensis</name>
    <dbReference type="NCBI Taxonomy" id="1508375"/>
    <lineage>
        <taxon>Bacteria</taxon>
        <taxon>Bacillati</taxon>
        <taxon>Actinomycetota</taxon>
        <taxon>Actinomycetes</taxon>
        <taxon>Catenulisporales</taxon>
        <taxon>Actinospicaceae</taxon>
        <taxon>Actinospica</taxon>
    </lineage>
</organism>
<keyword evidence="4" id="KW-1185">Reference proteome</keyword>
<keyword evidence="1" id="KW-1133">Transmembrane helix</keyword>
<dbReference type="InterPro" id="IPR052937">
    <property type="entry name" value="Inner_membrane_protein"/>
</dbReference>
<evidence type="ECO:0000256" key="1">
    <source>
        <dbReference type="SAM" id="Phobius"/>
    </source>
</evidence>
<dbReference type="InterPro" id="IPR031308">
    <property type="entry name" value="UCP028777"/>
</dbReference>
<comment type="caution">
    <text evidence="3">The sequence shown here is derived from an EMBL/GenBank/DDBJ whole genome shotgun (WGS) entry which is preliminary data.</text>
</comment>
<dbReference type="EMBL" id="JAGSOG010000226">
    <property type="protein sequence ID" value="MBR7837739.1"/>
    <property type="molecule type" value="Genomic_DNA"/>
</dbReference>
<reference evidence="3" key="1">
    <citation type="submission" date="2021-04" db="EMBL/GenBank/DDBJ databases">
        <title>Genome based classification of Actinospica acidithermotolerans sp. nov., an actinobacterium isolated from an Indonesian hot spring.</title>
        <authorList>
            <person name="Kusuma A.B."/>
            <person name="Putra K.E."/>
            <person name="Nafisah S."/>
            <person name="Loh J."/>
            <person name="Nouioui I."/>
            <person name="Goodfellow M."/>
        </authorList>
    </citation>
    <scope>NUCLEOTIDE SEQUENCE</scope>
    <source>
        <strain evidence="3">CSCA 57</strain>
    </source>
</reference>
<feature type="domain" description="Inner membrane component" evidence="2">
    <location>
        <begin position="4"/>
        <end position="54"/>
    </location>
</feature>
<keyword evidence="1" id="KW-0472">Membrane</keyword>
<protein>
    <submittedName>
        <fullName evidence="3">YccF domain-containing protein</fullName>
    </submittedName>
</protein>
<dbReference type="PANTHER" id="PTHR42903">
    <property type="entry name" value="INNER MEMBRANE PROTEIN YCCF"/>
    <property type="match status" value="1"/>
</dbReference>
<evidence type="ECO:0000259" key="2">
    <source>
        <dbReference type="Pfam" id="PF03733"/>
    </source>
</evidence>
<keyword evidence="1" id="KW-0812">Transmembrane</keyword>
<dbReference type="Pfam" id="PF03733">
    <property type="entry name" value="YccF"/>
    <property type="match status" value="2"/>
</dbReference>
<dbReference type="PIRSF" id="PIRSF028777">
    <property type="entry name" value="UCP028777"/>
    <property type="match status" value="1"/>
</dbReference>
<name>A0A941F059_9ACTN</name>
<sequence length="130" mass="14021">MNLILNVLWFLLCGLWLAIGYGIAALICFILIITIPFGIASLRIASFVIWPFGRTAVRREDAGAASCLGNGIWMVVAGIWLALGHIVTSIALAVTIIGIPFAWANLKLVPVSLFPLGTEIVPNERAFSGW</sequence>
<dbReference type="Proteomes" id="UP000675781">
    <property type="component" value="Unassembled WGS sequence"/>
</dbReference>
<evidence type="ECO:0000313" key="3">
    <source>
        <dbReference type="EMBL" id="MBR7837739.1"/>
    </source>
</evidence>
<dbReference type="InterPro" id="IPR005185">
    <property type="entry name" value="YccF"/>
</dbReference>
<dbReference type="PANTHER" id="PTHR42903:SF1">
    <property type="entry name" value="INNER MEMBRANE PROTEIN YCCF"/>
    <property type="match status" value="1"/>
</dbReference>
<feature type="domain" description="Inner membrane component" evidence="2">
    <location>
        <begin position="68"/>
        <end position="117"/>
    </location>
</feature>
<accession>A0A941F059</accession>
<dbReference type="AlphaFoldDB" id="A0A941F059"/>
<evidence type="ECO:0000313" key="4">
    <source>
        <dbReference type="Proteomes" id="UP000675781"/>
    </source>
</evidence>
<proteinExistence type="predicted"/>
<gene>
    <name evidence="3" type="ORF">KDL01_30965</name>
</gene>
<dbReference type="NCBIfam" id="NF008740">
    <property type="entry name" value="PRK11770.1-2"/>
    <property type="match status" value="1"/>
</dbReference>